<dbReference type="AlphaFoldDB" id="A0A0L9VT91"/>
<protein>
    <submittedName>
        <fullName evidence="1">Uncharacterized protein</fullName>
    </submittedName>
</protein>
<gene>
    <name evidence="1" type="ORF">LR48_Vigan11g110600</name>
</gene>
<dbReference type="Proteomes" id="UP000053144">
    <property type="component" value="Chromosome 11"/>
</dbReference>
<sequence length="181" mass="20115">MGETLVESRDCCLAGRSIRYADRSIRYIFYDSLNYVVDQSVEIGEVVFRNQSKLNLTLILPLVEMCTVVKYLHALSYVPDVSHNSKLLDETFCVHHVNTRTDGCSNFSAFLTSDLLDDLIDNMLGDSDFNLDKAALFDDSPMHADFDFHVADDTIDAVIEEATCIEGIKAVAADGVTDSQS</sequence>
<organism evidence="1 2">
    <name type="scientific">Phaseolus angularis</name>
    <name type="common">Azuki bean</name>
    <name type="synonym">Vigna angularis</name>
    <dbReference type="NCBI Taxonomy" id="3914"/>
    <lineage>
        <taxon>Eukaryota</taxon>
        <taxon>Viridiplantae</taxon>
        <taxon>Streptophyta</taxon>
        <taxon>Embryophyta</taxon>
        <taxon>Tracheophyta</taxon>
        <taxon>Spermatophyta</taxon>
        <taxon>Magnoliopsida</taxon>
        <taxon>eudicotyledons</taxon>
        <taxon>Gunneridae</taxon>
        <taxon>Pentapetalae</taxon>
        <taxon>rosids</taxon>
        <taxon>fabids</taxon>
        <taxon>Fabales</taxon>
        <taxon>Fabaceae</taxon>
        <taxon>Papilionoideae</taxon>
        <taxon>50 kb inversion clade</taxon>
        <taxon>NPAAA clade</taxon>
        <taxon>indigoferoid/millettioid clade</taxon>
        <taxon>Phaseoleae</taxon>
        <taxon>Vigna</taxon>
    </lineage>
</organism>
<reference evidence="2" key="1">
    <citation type="journal article" date="2015" name="Proc. Natl. Acad. Sci. U.S.A.">
        <title>Genome sequencing of adzuki bean (Vigna angularis) provides insight into high starch and low fat accumulation and domestication.</title>
        <authorList>
            <person name="Yang K."/>
            <person name="Tian Z."/>
            <person name="Chen C."/>
            <person name="Luo L."/>
            <person name="Zhao B."/>
            <person name="Wang Z."/>
            <person name="Yu L."/>
            <person name="Li Y."/>
            <person name="Sun Y."/>
            <person name="Li W."/>
            <person name="Chen Y."/>
            <person name="Li Y."/>
            <person name="Zhang Y."/>
            <person name="Ai D."/>
            <person name="Zhao J."/>
            <person name="Shang C."/>
            <person name="Ma Y."/>
            <person name="Wu B."/>
            <person name="Wang M."/>
            <person name="Gao L."/>
            <person name="Sun D."/>
            <person name="Zhang P."/>
            <person name="Guo F."/>
            <person name="Wang W."/>
            <person name="Li Y."/>
            <person name="Wang J."/>
            <person name="Varshney R.K."/>
            <person name="Wang J."/>
            <person name="Ling H.Q."/>
            <person name="Wan P."/>
        </authorList>
    </citation>
    <scope>NUCLEOTIDE SEQUENCE</scope>
    <source>
        <strain evidence="2">cv. Jingnong 6</strain>
    </source>
</reference>
<dbReference type="Gramene" id="KOM58072">
    <property type="protein sequence ID" value="KOM58072"/>
    <property type="gene ID" value="LR48_Vigan11g110600"/>
</dbReference>
<dbReference type="EMBL" id="CM003381">
    <property type="protein sequence ID" value="KOM58072.1"/>
    <property type="molecule type" value="Genomic_DNA"/>
</dbReference>
<evidence type="ECO:0000313" key="2">
    <source>
        <dbReference type="Proteomes" id="UP000053144"/>
    </source>
</evidence>
<accession>A0A0L9VT91</accession>
<proteinExistence type="predicted"/>
<name>A0A0L9VT91_PHAAN</name>
<evidence type="ECO:0000313" key="1">
    <source>
        <dbReference type="EMBL" id="KOM58072.1"/>
    </source>
</evidence>